<keyword evidence="2" id="KW-1185">Reference proteome</keyword>
<gene>
    <name evidence="1" type="ORF">STRTUCAR8_08578</name>
</gene>
<dbReference type="PATRIC" id="fig|698760.3.peg.3589"/>
<dbReference type="RefSeq" id="WP_006377182.1">
    <property type="nucleotide sequence ID" value="NZ_AEJB01000272.1"/>
</dbReference>
<comment type="caution">
    <text evidence="1">The sequence shown here is derived from an EMBL/GenBank/DDBJ whole genome shotgun (WGS) entry which is preliminary data.</text>
</comment>
<evidence type="ECO:0000313" key="2">
    <source>
        <dbReference type="Proteomes" id="UP000010931"/>
    </source>
</evidence>
<name>L7F9E5_STRT8</name>
<accession>L7F9E5</accession>
<dbReference type="AlphaFoldDB" id="L7F9E5"/>
<organism evidence="1 2">
    <name type="scientific">Streptomyces turgidiscabies (strain Car8)</name>
    <dbReference type="NCBI Taxonomy" id="698760"/>
    <lineage>
        <taxon>Bacteria</taxon>
        <taxon>Bacillati</taxon>
        <taxon>Actinomycetota</taxon>
        <taxon>Actinomycetes</taxon>
        <taxon>Kitasatosporales</taxon>
        <taxon>Streptomycetaceae</taxon>
        <taxon>Streptomyces</taxon>
    </lineage>
</organism>
<reference evidence="1 2" key="1">
    <citation type="journal article" date="2011" name="Plasmid">
        <title>Streptomyces turgidiscabies Car8 contains a modular pathogenicity island that shares virulence genes with other actinobacterial plant pathogens.</title>
        <authorList>
            <person name="Huguet-Tapia J.C."/>
            <person name="Badger J.H."/>
            <person name="Loria R."/>
            <person name="Pettis G.S."/>
        </authorList>
    </citation>
    <scope>NUCLEOTIDE SEQUENCE [LARGE SCALE GENOMIC DNA]</scope>
    <source>
        <strain evidence="1 2">Car8</strain>
    </source>
</reference>
<sequence>MARPKTGQTPVKTFRPPIPLWDEVVKHAEAEKRPYADVIIEALHDWLKKKDRQRSSPVGSEEQHG</sequence>
<proteinExistence type="predicted"/>
<protein>
    <submittedName>
        <fullName evidence="1">Uncharacterized protein</fullName>
    </submittedName>
</protein>
<dbReference type="EMBL" id="AEJB01000272">
    <property type="protein sequence ID" value="ELP67656.1"/>
    <property type="molecule type" value="Genomic_DNA"/>
</dbReference>
<dbReference type="Proteomes" id="UP000010931">
    <property type="component" value="Unassembled WGS sequence"/>
</dbReference>
<evidence type="ECO:0000313" key="1">
    <source>
        <dbReference type="EMBL" id="ELP67656.1"/>
    </source>
</evidence>